<dbReference type="PANTHER" id="PTHR43544:SF7">
    <property type="entry name" value="NADB-LER2"/>
    <property type="match status" value="1"/>
</dbReference>
<dbReference type="Pfam" id="PF00106">
    <property type="entry name" value="adh_short"/>
    <property type="match status" value="1"/>
</dbReference>
<evidence type="ECO:0000256" key="1">
    <source>
        <dbReference type="ARBA" id="ARBA00022857"/>
    </source>
</evidence>
<sequence length="141" mass="14979">MMKNYEVNVVTPLIFTKAVLPLLKAAATQNDTKPFGCSRALVVNISSVLGSILSNDSGGLYPYRASKAALNMISKSLAVDLYSDGILSVSIHPGWVKTDLGGPNALIDTSTSVEGILGTILKVKENDNGLLINYDGKVIPW</sequence>
<keyword evidence="3" id="KW-1185">Reference proteome</keyword>
<dbReference type="Gene3D" id="3.40.50.720">
    <property type="entry name" value="NAD(P)-binding Rossmann-like Domain"/>
    <property type="match status" value="1"/>
</dbReference>
<dbReference type="Proteomes" id="UP000694941">
    <property type="component" value="Unplaced"/>
</dbReference>
<keyword evidence="1" id="KW-0521">NADP</keyword>
<organism evidence="3 4">
    <name type="scientific">Limulus polyphemus</name>
    <name type="common">Atlantic horseshoe crab</name>
    <dbReference type="NCBI Taxonomy" id="6850"/>
    <lineage>
        <taxon>Eukaryota</taxon>
        <taxon>Metazoa</taxon>
        <taxon>Ecdysozoa</taxon>
        <taxon>Arthropoda</taxon>
        <taxon>Chelicerata</taxon>
        <taxon>Merostomata</taxon>
        <taxon>Xiphosura</taxon>
        <taxon>Limulidae</taxon>
        <taxon>Limulus</taxon>
    </lineage>
</organism>
<dbReference type="InterPro" id="IPR002347">
    <property type="entry name" value="SDR_fam"/>
</dbReference>
<gene>
    <name evidence="4" type="primary">LOC106460375</name>
</gene>
<name>A0ABM1B605_LIMPO</name>
<dbReference type="GeneID" id="106460375"/>
<proteinExistence type="predicted"/>
<accession>A0ABM1B605</accession>
<evidence type="ECO:0000313" key="3">
    <source>
        <dbReference type="Proteomes" id="UP000694941"/>
    </source>
</evidence>
<dbReference type="SUPFAM" id="SSF51735">
    <property type="entry name" value="NAD(P)-binding Rossmann-fold domains"/>
    <property type="match status" value="1"/>
</dbReference>
<evidence type="ECO:0000313" key="4">
    <source>
        <dbReference type="RefSeq" id="XP_013775522.1"/>
    </source>
</evidence>
<dbReference type="PANTHER" id="PTHR43544">
    <property type="entry name" value="SHORT-CHAIN DEHYDROGENASE/REDUCTASE"/>
    <property type="match status" value="1"/>
</dbReference>
<reference evidence="4" key="1">
    <citation type="submission" date="2025-08" db="UniProtKB">
        <authorList>
            <consortium name="RefSeq"/>
        </authorList>
    </citation>
    <scope>IDENTIFICATION</scope>
    <source>
        <tissue evidence="4">Muscle</tissue>
    </source>
</reference>
<dbReference type="PRINTS" id="PR00081">
    <property type="entry name" value="GDHRDH"/>
</dbReference>
<dbReference type="InterPro" id="IPR051468">
    <property type="entry name" value="Fungal_SecMetab_SDRs"/>
</dbReference>
<dbReference type="RefSeq" id="XP_013775522.1">
    <property type="nucleotide sequence ID" value="XM_013920068.2"/>
</dbReference>
<evidence type="ECO:0000256" key="2">
    <source>
        <dbReference type="ARBA" id="ARBA00023002"/>
    </source>
</evidence>
<dbReference type="InterPro" id="IPR036291">
    <property type="entry name" value="NAD(P)-bd_dom_sf"/>
</dbReference>
<protein>
    <submittedName>
        <fullName evidence="4">Uncharacterized protein LOC106460375</fullName>
    </submittedName>
</protein>
<keyword evidence="2" id="KW-0560">Oxidoreductase</keyword>